<comment type="caution">
    <text evidence="1">The sequence shown here is derived from an EMBL/GenBank/DDBJ whole genome shotgun (WGS) entry which is preliminary data.</text>
</comment>
<evidence type="ECO:0000313" key="2">
    <source>
        <dbReference type="Proteomes" id="UP000663879"/>
    </source>
</evidence>
<dbReference type="Proteomes" id="UP000663879">
    <property type="component" value="Unassembled WGS sequence"/>
</dbReference>
<protein>
    <submittedName>
        <fullName evidence="1">Uncharacterized protein</fullName>
    </submittedName>
</protein>
<keyword evidence="2" id="KW-1185">Reference proteome</keyword>
<organism evidence="1 2">
    <name type="scientific">Brachionus calyciflorus</name>
    <dbReference type="NCBI Taxonomy" id="104777"/>
    <lineage>
        <taxon>Eukaryota</taxon>
        <taxon>Metazoa</taxon>
        <taxon>Spiralia</taxon>
        <taxon>Gnathifera</taxon>
        <taxon>Rotifera</taxon>
        <taxon>Eurotatoria</taxon>
        <taxon>Monogononta</taxon>
        <taxon>Pseudotrocha</taxon>
        <taxon>Ploima</taxon>
        <taxon>Brachionidae</taxon>
        <taxon>Brachionus</taxon>
    </lineage>
</organism>
<proteinExistence type="predicted"/>
<dbReference type="AlphaFoldDB" id="A0A814L5S1"/>
<gene>
    <name evidence="1" type="ORF">OXX778_LOCUS19254</name>
</gene>
<accession>A0A814L5S1</accession>
<dbReference type="EMBL" id="CAJNOC010005730">
    <property type="protein sequence ID" value="CAF1060442.1"/>
    <property type="molecule type" value="Genomic_DNA"/>
</dbReference>
<evidence type="ECO:0000313" key="1">
    <source>
        <dbReference type="EMBL" id="CAF1060442.1"/>
    </source>
</evidence>
<reference evidence="1" key="1">
    <citation type="submission" date="2021-02" db="EMBL/GenBank/DDBJ databases">
        <authorList>
            <person name="Nowell W R."/>
        </authorList>
    </citation>
    <scope>NUCLEOTIDE SEQUENCE</scope>
    <source>
        <strain evidence="1">Ploen Becks lab</strain>
    </source>
</reference>
<name>A0A814L5S1_9BILA</name>
<sequence>MVTSIDGKQLINKQLKFLETNFNLNDEQPCPSTRIPLAARCSDLDLVDLRDESFNYFENVQNMETLEKMRL</sequence>